<dbReference type="Proteomes" id="UP001500752">
    <property type="component" value="Unassembled WGS sequence"/>
</dbReference>
<reference evidence="3" key="1">
    <citation type="journal article" date="2019" name="Int. J. Syst. Evol. Microbiol.">
        <title>The Global Catalogue of Microorganisms (GCM) 10K type strain sequencing project: providing services to taxonomists for standard genome sequencing and annotation.</title>
        <authorList>
            <consortium name="The Broad Institute Genomics Platform"/>
            <consortium name="The Broad Institute Genome Sequencing Center for Infectious Disease"/>
            <person name="Wu L."/>
            <person name="Ma J."/>
        </authorList>
    </citation>
    <scope>NUCLEOTIDE SEQUENCE [LARGE SCALE GENOMIC DNA]</scope>
    <source>
        <strain evidence="3">JCM 30742</strain>
    </source>
</reference>
<sequence length="299" mass="31519">MKNTRLSALVLSTGIALSSLALAPTAAQAAPPPPTPEPYAEFDYFTYVDARQVGGEESTPVRVLFRYDLDLPTGSGPSGSSQDGTFDSYEPLSRFILEVGNECVSMSGEGTAVTVSNDAGTTSVEDSFTFRAEAPATNGEKLLGLQVQSALFNIIDAQKIMFDGTSLPTGPEPLQGKNQQAVIELARPDGSRVTLPSTLTKVLSMTRFDPAAAIGGIEEAVALHVQDRNLNTTLLATLDRARGYVTDASLANDAKAEQTLTTFTNQVHAAQRAQKITQEGADALLSSASVVGDYLPSCL</sequence>
<feature type="signal peptide" evidence="1">
    <location>
        <begin position="1"/>
        <end position="29"/>
    </location>
</feature>
<organism evidence="2 3">
    <name type="scientific">Arthrobacter ginkgonis</name>
    <dbReference type="NCBI Taxonomy" id="1630594"/>
    <lineage>
        <taxon>Bacteria</taxon>
        <taxon>Bacillati</taxon>
        <taxon>Actinomycetota</taxon>
        <taxon>Actinomycetes</taxon>
        <taxon>Micrococcales</taxon>
        <taxon>Micrococcaceae</taxon>
        <taxon>Arthrobacter</taxon>
    </lineage>
</organism>
<keyword evidence="3" id="KW-1185">Reference proteome</keyword>
<dbReference type="RefSeq" id="WP_345150061.1">
    <property type="nucleotide sequence ID" value="NZ_BAABEO010000011.1"/>
</dbReference>
<proteinExistence type="predicted"/>
<accession>A0ABP7C852</accession>
<comment type="caution">
    <text evidence="2">The sequence shown here is derived from an EMBL/GenBank/DDBJ whole genome shotgun (WGS) entry which is preliminary data.</text>
</comment>
<name>A0ABP7C852_9MICC</name>
<protein>
    <submittedName>
        <fullName evidence="2">Uncharacterized protein</fullName>
    </submittedName>
</protein>
<dbReference type="EMBL" id="BAABEO010000011">
    <property type="protein sequence ID" value="GAA3679590.1"/>
    <property type="molecule type" value="Genomic_DNA"/>
</dbReference>
<evidence type="ECO:0000313" key="2">
    <source>
        <dbReference type="EMBL" id="GAA3679590.1"/>
    </source>
</evidence>
<keyword evidence="1" id="KW-0732">Signal</keyword>
<evidence type="ECO:0000256" key="1">
    <source>
        <dbReference type="SAM" id="SignalP"/>
    </source>
</evidence>
<gene>
    <name evidence="2" type="ORF">GCM10023081_17210</name>
</gene>
<feature type="chain" id="PRO_5047481208" evidence="1">
    <location>
        <begin position="30"/>
        <end position="299"/>
    </location>
</feature>
<evidence type="ECO:0000313" key="3">
    <source>
        <dbReference type="Proteomes" id="UP001500752"/>
    </source>
</evidence>